<dbReference type="Proteomes" id="UP000053537">
    <property type="component" value="Unassembled WGS sequence"/>
</dbReference>
<dbReference type="InterPro" id="IPR003961">
    <property type="entry name" value="FN3_dom"/>
</dbReference>
<dbReference type="InterPro" id="IPR036116">
    <property type="entry name" value="FN3_sf"/>
</dbReference>
<name>A0A091MHB3_9PASS</name>
<evidence type="ECO:0000313" key="3">
    <source>
        <dbReference type="Proteomes" id="UP000053537"/>
    </source>
</evidence>
<gene>
    <name evidence="2" type="ORF">N310_10660</name>
</gene>
<dbReference type="PANTHER" id="PTHR20859">
    <property type="entry name" value="INTERFERON/INTERLEUKIN RECEPTOR"/>
    <property type="match status" value="1"/>
</dbReference>
<dbReference type="InterPro" id="IPR050650">
    <property type="entry name" value="Type-II_Cytokine-TF_Rcpt"/>
</dbReference>
<keyword evidence="3" id="KW-1185">Reference proteome</keyword>
<dbReference type="EMBL" id="KK826048">
    <property type="protein sequence ID" value="KFP72829.1"/>
    <property type="molecule type" value="Genomic_DNA"/>
</dbReference>
<reference evidence="2 3" key="1">
    <citation type="submission" date="2014-04" db="EMBL/GenBank/DDBJ databases">
        <title>Genome evolution of avian class.</title>
        <authorList>
            <person name="Zhang G."/>
            <person name="Li C."/>
        </authorList>
    </citation>
    <scope>NUCLEOTIDE SEQUENCE [LARGE SCALE GENOMIC DNA]</scope>
    <source>
        <strain evidence="2">BGI_N310</strain>
    </source>
</reference>
<dbReference type="FunFam" id="2.60.40.10:FF:001425">
    <property type="entry name" value="Interferon gamma receptor 1"/>
    <property type="match status" value="1"/>
</dbReference>
<sequence length="121" mass="13782">VPSPTKIVVTSENFRTLLLWEYPHVSETPRFTVEIKPYNLGKYKTISTCVNTSALFCDLSGEICDPYSPHWFRVKAVAGSQESEYAESNEFVWHSHGKILPPKLSLSRHGDEIIINIYNPL</sequence>
<proteinExistence type="predicted"/>
<evidence type="ECO:0000259" key="1">
    <source>
        <dbReference type="Pfam" id="PF01108"/>
    </source>
</evidence>
<dbReference type="InterPro" id="IPR013783">
    <property type="entry name" value="Ig-like_fold"/>
</dbReference>
<accession>A0A091MHB3</accession>
<dbReference type="PANTHER" id="PTHR20859:SF5">
    <property type="entry name" value="INTERFERON GAMMA RECEPTOR 1"/>
    <property type="match status" value="1"/>
</dbReference>
<dbReference type="GO" id="GO:0005886">
    <property type="term" value="C:plasma membrane"/>
    <property type="evidence" value="ECO:0007669"/>
    <property type="project" value="TreeGrafter"/>
</dbReference>
<dbReference type="CDD" id="cd00063">
    <property type="entry name" value="FN3"/>
    <property type="match status" value="1"/>
</dbReference>
<dbReference type="Pfam" id="PF01108">
    <property type="entry name" value="Tissue_fac"/>
    <property type="match status" value="1"/>
</dbReference>
<dbReference type="AlphaFoldDB" id="A0A091MHB3"/>
<protein>
    <submittedName>
        <fullName evidence="2">Interferon gamma receptor 1</fullName>
    </submittedName>
</protein>
<evidence type="ECO:0000313" key="2">
    <source>
        <dbReference type="EMBL" id="KFP72829.1"/>
    </source>
</evidence>
<keyword evidence="2" id="KW-0675">Receptor</keyword>
<organism evidence="2 3">
    <name type="scientific">Acanthisitta chloris</name>
    <name type="common">rifleman</name>
    <dbReference type="NCBI Taxonomy" id="57068"/>
    <lineage>
        <taxon>Eukaryota</taxon>
        <taxon>Metazoa</taxon>
        <taxon>Chordata</taxon>
        <taxon>Craniata</taxon>
        <taxon>Vertebrata</taxon>
        <taxon>Euteleostomi</taxon>
        <taxon>Archelosauria</taxon>
        <taxon>Archosauria</taxon>
        <taxon>Dinosauria</taxon>
        <taxon>Saurischia</taxon>
        <taxon>Theropoda</taxon>
        <taxon>Coelurosauria</taxon>
        <taxon>Aves</taxon>
        <taxon>Neognathae</taxon>
        <taxon>Neoaves</taxon>
        <taxon>Telluraves</taxon>
        <taxon>Australaves</taxon>
        <taxon>Passeriformes</taxon>
        <taxon>Acanthisittidae</taxon>
        <taxon>Acanthisitta</taxon>
    </lineage>
</organism>
<feature type="non-terminal residue" evidence="2">
    <location>
        <position position="121"/>
    </location>
</feature>
<dbReference type="Gene3D" id="2.60.40.10">
    <property type="entry name" value="Immunoglobulins"/>
    <property type="match status" value="1"/>
</dbReference>
<dbReference type="GO" id="GO:0004896">
    <property type="term" value="F:cytokine receptor activity"/>
    <property type="evidence" value="ECO:0007669"/>
    <property type="project" value="TreeGrafter"/>
</dbReference>
<feature type="domain" description="Fibronectin type-III" evidence="1">
    <location>
        <begin position="1"/>
        <end position="84"/>
    </location>
</feature>
<dbReference type="SUPFAM" id="SSF49265">
    <property type="entry name" value="Fibronectin type III"/>
    <property type="match status" value="1"/>
</dbReference>
<feature type="non-terminal residue" evidence="2">
    <location>
        <position position="1"/>
    </location>
</feature>